<dbReference type="EMBL" id="JAAVJR010000008">
    <property type="protein sequence ID" value="NJW53792.1"/>
    <property type="molecule type" value="Genomic_DNA"/>
</dbReference>
<reference evidence="3 4" key="1">
    <citation type="submission" date="2020-03" db="EMBL/GenBank/DDBJ databases">
        <title>Salinimicrobium sp. nov, isolated from SCS.</title>
        <authorList>
            <person name="Cao W.R."/>
        </authorList>
    </citation>
    <scope>NUCLEOTIDE SEQUENCE [LARGE SCALE GENOMIC DNA]</scope>
    <source>
        <strain evidence="4">J15B91</strain>
    </source>
</reference>
<evidence type="ECO:0000313" key="4">
    <source>
        <dbReference type="Proteomes" id="UP000703674"/>
    </source>
</evidence>
<organism evidence="3 4">
    <name type="scientific">Salinimicrobium oceani</name>
    <dbReference type="NCBI Taxonomy" id="2722702"/>
    <lineage>
        <taxon>Bacteria</taxon>
        <taxon>Pseudomonadati</taxon>
        <taxon>Bacteroidota</taxon>
        <taxon>Flavobacteriia</taxon>
        <taxon>Flavobacteriales</taxon>
        <taxon>Flavobacteriaceae</taxon>
        <taxon>Salinimicrobium</taxon>
    </lineage>
</organism>
<comment type="caution">
    <text evidence="3">The sequence shown here is derived from an EMBL/GenBank/DDBJ whole genome shotgun (WGS) entry which is preliminary data.</text>
</comment>
<dbReference type="RefSeq" id="WP_168138899.1">
    <property type="nucleotide sequence ID" value="NZ_JAAVJR010000008.1"/>
</dbReference>
<keyword evidence="1" id="KW-0732">Signal</keyword>
<evidence type="ECO:0000259" key="2">
    <source>
        <dbReference type="Pfam" id="PF10988"/>
    </source>
</evidence>
<proteinExistence type="predicted"/>
<dbReference type="Pfam" id="PF10988">
    <property type="entry name" value="DUF2807"/>
    <property type="match status" value="1"/>
</dbReference>
<dbReference type="InterPro" id="IPR021255">
    <property type="entry name" value="DUF2807"/>
</dbReference>
<name>A0ABX1D378_9FLAO</name>
<feature type="signal peptide" evidence="1">
    <location>
        <begin position="1"/>
        <end position="20"/>
    </location>
</feature>
<dbReference type="Gene3D" id="2.160.20.120">
    <property type="match status" value="1"/>
</dbReference>
<gene>
    <name evidence="3" type="ORF">HC175_12775</name>
</gene>
<keyword evidence="4" id="KW-1185">Reference proteome</keyword>
<feature type="chain" id="PRO_5045853922" evidence="1">
    <location>
        <begin position="21"/>
        <end position="222"/>
    </location>
</feature>
<accession>A0ABX1D378</accession>
<feature type="domain" description="Putative auto-transporter adhesin head GIN" evidence="2">
    <location>
        <begin position="29"/>
        <end position="208"/>
    </location>
</feature>
<sequence>MKLKFCLQVILFLFSVSAMAQDVKEDLGNFTEVKVFNGLEVQLIPSGTNRIEITGHSKEEVKYEINGNRLEVRLKLNNLWSKDNTKITIFGRSIEIIDANEGSVVEVTGDLEGEELTFRVQEGANIGAHVKGRKIVSKAVTGGKLKLSGKATEQEVEINTGGHFYGRDLQTKDTEISAGTAGKGEVYASEYVKASASLGGTVEIFGRPKEVDTKTSLGGRIF</sequence>
<protein>
    <submittedName>
        <fullName evidence="3">DUF2807 domain-containing protein</fullName>
    </submittedName>
</protein>
<evidence type="ECO:0000256" key="1">
    <source>
        <dbReference type="SAM" id="SignalP"/>
    </source>
</evidence>
<dbReference type="Proteomes" id="UP000703674">
    <property type="component" value="Unassembled WGS sequence"/>
</dbReference>
<evidence type="ECO:0000313" key="3">
    <source>
        <dbReference type="EMBL" id="NJW53792.1"/>
    </source>
</evidence>